<name>W1YV88_9ZZZZ</name>
<gene>
    <name evidence="1" type="ORF">Q604_UNBC00901G0002</name>
</gene>
<organism evidence="1">
    <name type="scientific">human gut metagenome</name>
    <dbReference type="NCBI Taxonomy" id="408170"/>
    <lineage>
        <taxon>unclassified sequences</taxon>
        <taxon>metagenomes</taxon>
        <taxon>organismal metagenomes</taxon>
    </lineage>
</organism>
<reference evidence="1" key="1">
    <citation type="submission" date="2013-12" db="EMBL/GenBank/DDBJ databases">
        <title>A Varibaculum cambriense genome reconstructed from a premature infant gut community with otherwise low bacterial novelty that shifts toward anaerobic metabolism during the third week of life.</title>
        <authorList>
            <person name="Brown C.T."/>
            <person name="Sharon I."/>
            <person name="Thomas B.C."/>
            <person name="Castelle C.J."/>
            <person name="Morowitz M.J."/>
            <person name="Banfield J.F."/>
        </authorList>
    </citation>
    <scope>NUCLEOTIDE SEQUENCE</scope>
</reference>
<proteinExistence type="predicted"/>
<feature type="non-terminal residue" evidence="1">
    <location>
        <position position="24"/>
    </location>
</feature>
<sequence>MTSQTSYWNRLIQPGIVALVGAGG</sequence>
<protein>
    <submittedName>
        <fullName evidence="1">Uncharacterized protein</fullName>
    </submittedName>
</protein>
<accession>W1YV88</accession>
<evidence type="ECO:0000313" key="1">
    <source>
        <dbReference type="EMBL" id="ETJ45094.1"/>
    </source>
</evidence>
<dbReference type="EMBL" id="AZMM01000901">
    <property type="protein sequence ID" value="ETJ45094.1"/>
    <property type="molecule type" value="Genomic_DNA"/>
</dbReference>
<dbReference type="AlphaFoldDB" id="W1YV88"/>
<comment type="caution">
    <text evidence="1">The sequence shown here is derived from an EMBL/GenBank/DDBJ whole genome shotgun (WGS) entry which is preliminary data.</text>
</comment>